<dbReference type="EMBL" id="CAUWAG010000007">
    <property type="protein sequence ID" value="CAJ2504832.1"/>
    <property type="molecule type" value="Genomic_DNA"/>
</dbReference>
<evidence type="ECO:0000313" key="2">
    <source>
        <dbReference type="EMBL" id="CAJ2504832.1"/>
    </source>
</evidence>
<comment type="caution">
    <text evidence="2">The sequence shown here is derived from an EMBL/GenBank/DDBJ whole genome shotgun (WGS) entry which is preliminary data.</text>
</comment>
<feature type="chain" id="PRO_5042558140" evidence="1">
    <location>
        <begin position="29"/>
        <end position="268"/>
    </location>
</feature>
<keyword evidence="3" id="KW-1185">Reference proteome</keyword>
<evidence type="ECO:0000256" key="1">
    <source>
        <dbReference type="SAM" id="SignalP"/>
    </source>
</evidence>
<protein>
    <submittedName>
        <fullName evidence="2">Uu.00g122260.m01.CDS01</fullName>
    </submittedName>
</protein>
<feature type="signal peptide" evidence="1">
    <location>
        <begin position="1"/>
        <end position="28"/>
    </location>
</feature>
<evidence type="ECO:0000313" key="3">
    <source>
        <dbReference type="Proteomes" id="UP001295740"/>
    </source>
</evidence>
<dbReference type="AlphaFoldDB" id="A0AAI8YHI7"/>
<dbReference type="Proteomes" id="UP001295740">
    <property type="component" value="Unassembled WGS sequence"/>
</dbReference>
<organism evidence="2 3">
    <name type="scientific">Anthostomella pinea</name>
    <dbReference type="NCBI Taxonomy" id="933095"/>
    <lineage>
        <taxon>Eukaryota</taxon>
        <taxon>Fungi</taxon>
        <taxon>Dikarya</taxon>
        <taxon>Ascomycota</taxon>
        <taxon>Pezizomycotina</taxon>
        <taxon>Sordariomycetes</taxon>
        <taxon>Xylariomycetidae</taxon>
        <taxon>Xylariales</taxon>
        <taxon>Xylariaceae</taxon>
        <taxon>Anthostomella</taxon>
    </lineage>
</organism>
<proteinExistence type="predicted"/>
<sequence>MRVFPHSLASSFCTVTLTILSTTCFVHNGVVGSWGRTGDDSDSWVDIPYLKNYLTKSYHRRLDLTYKQEFNDFKVMEVAMFSVDDTMRVLRKRRYIPGPPRDQDTPDLGRYNIESLEREPAARDRFYWDAFGYLAAWDSEFKECRILLQPWKPDLQPSQLKEVKFEKRGERWEIASSTWLRGSKEKRTVCLIWEVFEKLENVQRQENSELDANDPRLQWWLRYLDGEQEIPGDADEARRKVPHPTGYPFQWLDCSGGKRTMRFAKVTF</sequence>
<reference evidence="2" key="1">
    <citation type="submission" date="2023-10" db="EMBL/GenBank/DDBJ databases">
        <authorList>
            <person name="Hackl T."/>
        </authorList>
    </citation>
    <scope>NUCLEOTIDE SEQUENCE</scope>
</reference>
<gene>
    <name evidence="2" type="ORF">KHLLAP_LOCUS5300</name>
</gene>
<name>A0AAI8YHI7_9PEZI</name>
<accession>A0AAI8YHI7</accession>
<keyword evidence="1" id="KW-0732">Signal</keyword>